<evidence type="ECO:0000313" key="3">
    <source>
        <dbReference type="Proteomes" id="UP000601768"/>
    </source>
</evidence>
<protein>
    <submittedName>
        <fullName evidence="2">Phosphotransferase</fullName>
    </submittedName>
</protein>
<proteinExistence type="predicted"/>
<reference evidence="2" key="1">
    <citation type="journal article" date="2018" name="Int. J. Syst. Evol. Microbiol.">
        <title>Neptunicella marina gen. nov., sp. nov., isolated from surface seawater.</title>
        <authorList>
            <person name="Liu X."/>
            <person name="Lai Q."/>
            <person name="Du Y."/>
            <person name="Zhang X."/>
            <person name="Liu Z."/>
            <person name="Sun F."/>
            <person name="Shao Z."/>
        </authorList>
    </citation>
    <scope>NUCLEOTIDE SEQUENCE</scope>
    <source>
        <strain evidence="2">S27-2</strain>
    </source>
</reference>
<name>A0A8J6IT50_9ALTE</name>
<dbReference type="AlphaFoldDB" id="A0A8J6IT50"/>
<reference evidence="2" key="2">
    <citation type="submission" date="2020-08" db="EMBL/GenBank/DDBJ databases">
        <authorList>
            <person name="Lai Q."/>
        </authorList>
    </citation>
    <scope>NUCLEOTIDE SEQUENCE</scope>
    <source>
        <strain evidence="2">S27-2</strain>
    </source>
</reference>
<keyword evidence="3" id="KW-1185">Reference proteome</keyword>
<organism evidence="2 3">
    <name type="scientific">Neptunicella marina</name>
    <dbReference type="NCBI Taxonomy" id="2125989"/>
    <lineage>
        <taxon>Bacteria</taxon>
        <taxon>Pseudomonadati</taxon>
        <taxon>Pseudomonadota</taxon>
        <taxon>Gammaproteobacteria</taxon>
        <taxon>Alteromonadales</taxon>
        <taxon>Alteromonadaceae</taxon>
        <taxon>Neptunicella</taxon>
    </lineage>
</organism>
<dbReference type="Gene3D" id="3.90.1200.10">
    <property type="match status" value="1"/>
</dbReference>
<comment type="caution">
    <text evidence="2">The sequence shown here is derived from an EMBL/GenBank/DDBJ whole genome shotgun (WGS) entry which is preliminary data.</text>
</comment>
<dbReference type="PANTHER" id="PTHR40086">
    <property type="entry name" value="PHOSPHOTRANSFERASE YTMP-RELATED"/>
    <property type="match status" value="1"/>
</dbReference>
<dbReference type="RefSeq" id="WP_186505557.1">
    <property type="nucleotide sequence ID" value="NZ_JACNEP010000002.1"/>
</dbReference>
<dbReference type="InterPro" id="IPR002575">
    <property type="entry name" value="Aminoglycoside_PTrfase"/>
</dbReference>
<evidence type="ECO:0000259" key="1">
    <source>
        <dbReference type="Pfam" id="PF01636"/>
    </source>
</evidence>
<dbReference type="PANTHER" id="PTHR40086:SF1">
    <property type="entry name" value="CELL CYCLE REGULATOR CCRZ"/>
    <property type="match status" value="1"/>
</dbReference>
<dbReference type="Pfam" id="PF01636">
    <property type="entry name" value="APH"/>
    <property type="match status" value="1"/>
</dbReference>
<sequence>MRIEQDLQQRLSSLSFVSDGFHLQKIDGGTINNNYYLETAGNKYLVKYFVGEEFVLLTRNETFSLQLKLAKSGLAPEPVYISDDGLLYIEKWLDIQTLRDNSFDPKVHLPMLASALSRVHAIKADVDELPLLAQWQRYLSRISSNRGQWQERIDKISPLWMRAKRDCFCHHDLTFEHVCTAPQGILLDWEYAAISNRYFDIASAALANELTTRQLVKLCRYYADCCQLNGRQVTRDVVHMLPLAQLTSDLWYAAAKG</sequence>
<feature type="domain" description="Aminoglycoside phosphotransferase" evidence="1">
    <location>
        <begin position="23"/>
        <end position="223"/>
    </location>
</feature>
<dbReference type="SUPFAM" id="SSF56112">
    <property type="entry name" value="Protein kinase-like (PK-like)"/>
    <property type="match status" value="1"/>
</dbReference>
<dbReference type="InterPro" id="IPR052077">
    <property type="entry name" value="CcrZ_PhaseVar_Mediator"/>
</dbReference>
<evidence type="ECO:0000313" key="2">
    <source>
        <dbReference type="EMBL" id="MBC3765101.1"/>
    </source>
</evidence>
<dbReference type="InterPro" id="IPR011009">
    <property type="entry name" value="Kinase-like_dom_sf"/>
</dbReference>
<dbReference type="EMBL" id="JACNEP010000002">
    <property type="protein sequence ID" value="MBC3765101.1"/>
    <property type="molecule type" value="Genomic_DNA"/>
</dbReference>
<dbReference type="Gene3D" id="3.30.200.20">
    <property type="entry name" value="Phosphorylase Kinase, domain 1"/>
    <property type="match status" value="1"/>
</dbReference>
<gene>
    <name evidence="2" type="ORF">H8B19_04395</name>
</gene>
<accession>A0A8J6IT50</accession>
<dbReference type="Proteomes" id="UP000601768">
    <property type="component" value="Unassembled WGS sequence"/>
</dbReference>